<sequence length="258" mass="29062">MEVQWQGLRASDSGSQSPVFTQLLAGTPALQMAKAKVFKSYNRGCSRSECSPTIVPAHQLKVRGKEFKAVPTFVVPDSDYRSSVPLLVGTNVIRASRTHLQAAYGPQFLHQIKEKHPEWYTALLKVENAEQSEMHDVVGPAVYTGRTIHIPGGKEMDLRCGGIPDKSQGEAEQRNMSQYGSIVSSCGVDLSECSWWKIEDQRALLKDLLDKNADVFSQHPMDYGHTTTVQHEIPLVDPRPFRLPYRIPPTQWQGWRRY</sequence>
<comment type="caution">
    <text evidence="1">The sequence shown here is derived from an EMBL/GenBank/DDBJ whole genome shotgun (WGS) entry which is preliminary data.</text>
</comment>
<organism evidence="1 2">
    <name type="scientific">Cirrhinus molitorella</name>
    <name type="common">mud carp</name>
    <dbReference type="NCBI Taxonomy" id="172907"/>
    <lineage>
        <taxon>Eukaryota</taxon>
        <taxon>Metazoa</taxon>
        <taxon>Chordata</taxon>
        <taxon>Craniata</taxon>
        <taxon>Vertebrata</taxon>
        <taxon>Euteleostomi</taxon>
        <taxon>Actinopterygii</taxon>
        <taxon>Neopterygii</taxon>
        <taxon>Teleostei</taxon>
        <taxon>Ostariophysi</taxon>
        <taxon>Cypriniformes</taxon>
        <taxon>Cyprinidae</taxon>
        <taxon>Labeoninae</taxon>
        <taxon>Labeonini</taxon>
        <taxon>Cirrhinus</taxon>
    </lineage>
</organism>
<evidence type="ECO:0000313" key="2">
    <source>
        <dbReference type="Proteomes" id="UP001558613"/>
    </source>
</evidence>
<dbReference type="EMBL" id="JAYMGO010000022">
    <property type="protein sequence ID" value="KAL1252086.1"/>
    <property type="molecule type" value="Genomic_DNA"/>
</dbReference>
<reference evidence="1 2" key="1">
    <citation type="submission" date="2023-09" db="EMBL/GenBank/DDBJ databases">
        <authorList>
            <person name="Wang M."/>
        </authorList>
    </citation>
    <scope>NUCLEOTIDE SEQUENCE [LARGE SCALE GENOMIC DNA]</scope>
    <source>
        <strain evidence="1">GT-2023</strain>
        <tissue evidence="1">Liver</tissue>
    </source>
</reference>
<protein>
    <submittedName>
        <fullName evidence="1">Uncharacterized protein</fullName>
    </submittedName>
</protein>
<evidence type="ECO:0000313" key="1">
    <source>
        <dbReference type="EMBL" id="KAL1252086.1"/>
    </source>
</evidence>
<dbReference type="Proteomes" id="UP001558613">
    <property type="component" value="Unassembled WGS sequence"/>
</dbReference>
<name>A0ABR3LJ79_9TELE</name>
<keyword evidence="2" id="KW-1185">Reference proteome</keyword>
<gene>
    <name evidence="1" type="ORF">QQF64_019882</name>
</gene>
<proteinExistence type="predicted"/>
<accession>A0ABR3LJ79</accession>